<protein>
    <recommendedName>
        <fullName evidence="7">Rhodopsin domain-containing protein</fullName>
    </recommendedName>
</protein>
<evidence type="ECO:0000256" key="5">
    <source>
        <dbReference type="ARBA" id="ARBA00038359"/>
    </source>
</evidence>
<dbReference type="PANTHER" id="PTHR33048">
    <property type="entry name" value="PTH11-LIKE INTEGRAL MEMBRANE PROTEIN (AFU_ORTHOLOGUE AFUA_5G11245)"/>
    <property type="match status" value="1"/>
</dbReference>
<evidence type="ECO:0000256" key="4">
    <source>
        <dbReference type="ARBA" id="ARBA00023136"/>
    </source>
</evidence>
<keyword evidence="4 6" id="KW-0472">Membrane</keyword>
<feature type="transmembrane region" description="Helical" evidence="6">
    <location>
        <begin position="178"/>
        <end position="200"/>
    </location>
</feature>
<sequence>MAIDVQSTVSMWVCLMLALVLIVTRLALRRWRKQGFTHGDGWCMCSAALIVARLVANHLLISYGSTRTLAQPRRIELNSPAFALEASKIVLGSKIVLLTRSLLVSLLWSLKMAVLDLISRLIINMPYERKLLYSLWVVLFATFATSIITTFTGCQPIARYWQIYPDPGECVVGNLWLLTYEVCNMSTDALLMAVAFYLVLSVNMPRIQRFRILSLFGIGLFLIAISVIRILQGRNARTQRSHTLWASLEVLLAVVVAVTPTIYTLIRNSNARRQSAMSTAPIRVFSNSIAERNEDDTHVWTEVHSSNYKVDVSSIYNKG</sequence>
<dbReference type="AlphaFoldDB" id="A0A8K0QTE1"/>
<dbReference type="OrthoDB" id="2988756at2759"/>
<accession>A0A8K0QTE1</accession>
<comment type="similarity">
    <text evidence="5">Belongs to the SAT4 family.</text>
</comment>
<evidence type="ECO:0000313" key="8">
    <source>
        <dbReference type="EMBL" id="KAH7068445.1"/>
    </source>
</evidence>
<name>A0A8K0QTE1_9PLEO</name>
<reference evidence="8" key="1">
    <citation type="journal article" date="2021" name="Nat. Commun.">
        <title>Genetic determinants of endophytism in the Arabidopsis root mycobiome.</title>
        <authorList>
            <person name="Mesny F."/>
            <person name="Miyauchi S."/>
            <person name="Thiergart T."/>
            <person name="Pickel B."/>
            <person name="Atanasova L."/>
            <person name="Karlsson M."/>
            <person name="Huettel B."/>
            <person name="Barry K.W."/>
            <person name="Haridas S."/>
            <person name="Chen C."/>
            <person name="Bauer D."/>
            <person name="Andreopoulos W."/>
            <person name="Pangilinan J."/>
            <person name="LaButti K."/>
            <person name="Riley R."/>
            <person name="Lipzen A."/>
            <person name="Clum A."/>
            <person name="Drula E."/>
            <person name="Henrissat B."/>
            <person name="Kohler A."/>
            <person name="Grigoriev I.V."/>
            <person name="Martin F.M."/>
            <person name="Hacquard S."/>
        </authorList>
    </citation>
    <scope>NUCLEOTIDE SEQUENCE</scope>
    <source>
        <strain evidence="8">MPI-SDFR-AT-0120</strain>
    </source>
</reference>
<dbReference type="GO" id="GO:0016020">
    <property type="term" value="C:membrane"/>
    <property type="evidence" value="ECO:0007669"/>
    <property type="project" value="UniProtKB-SubCell"/>
</dbReference>
<evidence type="ECO:0000259" key="7">
    <source>
        <dbReference type="Pfam" id="PF20684"/>
    </source>
</evidence>
<proteinExistence type="inferred from homology"/>
<feature type="transmembrane region" description="Helical" evidence="6">
    <location>
        <begin position="244"/>
        <end position="266"/>
    </location>
</feature>
<keyword evidence="2 6" id="KW-0812">Transmembrane</keyword>
<evidence type="ECO:0000256" key="1">
    <source>
        <dbReference type="ARBA" id="ARBA00004141"/>
    </source>
</evidence>
<dbReference type="EMBL" id="JAGMVJ010000032">
    <property type="protein sequence ID" value="KAH7068445.1"/>
    <property type="molecule type" value="Genomic_DNA"/>
</dbReference>
<gene>
    <name evidence="8" type="ORF">FB567DRAFT_457363</name>
</gene>
<evidence type="ECO:0000256" key="2">
    <source>
        <dbReference type="ARBA" id="ARBA00022692"/>
    </source>
</evidence>
<feature type="transmembrane region" description="Helical" evidence="6">
    <location>
        <begin position="212"/>
        <end position="232"/>
    </location>
</feature>
<feature type="transmembrane region" description="Helical" evidence="6">
    <location>
        <begin position="6"/>
        <end position="28"/>
    </location>
</feature>
<keyword evidence="3 6" id="KW-1133">Transmembrane helix</keyword>
<comment type="subcellular location">
    <subcellularLocation>
        <location evidence="1">Membrane</location>
        <topology evidence="1">Multi-pass membrane protein</topology>
    </subcellularLocation>
</comment>
<dbReference type="InterPro" id="IPR049326">
    <property type="entry name" value="Rhodopsin_dom_fungi"/>
</dbReference>
<keyword evidence="9" id="KW-1185">Reference proteome</keyword>
<organism evidence="8 9">
    <name type="scientific">Paraphoma chrysanthemicola</name>
    <dbReference type="NCBI Taxonomy" id="798071"/>
    <lineage>
        <taxon>Eukaryota</taxon>
        <taxon>Fungi</taxon>
        <taxon>Dikarya</taxon>
        <taxon>Ascomycota</taxon>
        <taxon>Pezizomycotina</taxon>
        <taxon>Dothideomycetes</taxon>
        <taxon>Pleosporomycetidae</taxon>
        <taxon>Pleosporales</taxon>
        <taxon>Pleosporineae</taxon>
        <taxon>Phaeosphaeriaceae</taxon>
        <taxon>Paraphoma</taxon>
    </lineage>
</organism>
<feature type="transmembrane region" description="Helical" evidence="6">
    <location>
        <begin position="131"/>
        <end position="158"/>
    </location>
</feature>
<comment type="caution">
    <text evidence="8">The sequence shown here is derived from an EMBL/GenBank/DDBJ whole genome shotgun (WGS) entry which is preliminary data.</text>
</comment>
<evidence type="ECO:0000256" key="6">
    <source>
        <dbReference type="SAM" id="Phobius"/>
    </source>
</evidence>
<dbReference type="InterPro" id="IPR052337">
    <property type="entry name" value="SAT4-like"/>
</dbReference>
<dbReference type="Pfam" id="PF20684">
    <property type="entry name" value="Fung_rhodopsin"/>
    <property type="match status" value="1"/>
</dbReference>
<feature type="domain" description="Rhodopsin" evidence="7">
    <location>
        <begin position="25"/>
        <end position="267"/>
    </location>
</feature>
<dbReference type="Proteomes" id="UP000813461">
    <property type="component" value="Unassembled WGS sequence"/>
</dbReference>
<evidence type="ECO:0000256" key="3">
    <source>
        <dbReference type="ARBA" id="ARBA00022989"/>
    </source>
</evidence>
<evidence type="ECO:0000313" key="9">
    <source>
        <dbReference type="Proteomes" id="UP000813461"/>
    </source>
</evidence>
<dbReference type="PANTHER" id="PTHR33048:SF166">
    <property type="entry name" value="PTH11-LIKE INTEGRAL MEMBRANE PROTEIN"/>
    <property type="match status" value="1"/>
</dbReference>